<evidence type="ECO:0000313" key="1">
    <source>
        <dbReference type="EMBL" id="EKX34883.1"/>
    </source>
</evidence>
<reference evidence="3" key="2">
    <citation type="submission" date="2012-11" db="EMBL/GenBank/DDBJ databases">
        <authorList>
            <person name="Kuo A."/>
            <person name="Curtis B.A."/>
            <person name="Tanifuji G."/>
            <person name="Burki F."/>
            <person name="Gruber A."/>
            <person name="Irimia M."/>
            <person name="Maruyama S."/>
            <person name="Arias M.C."/>
            <person name="Ball S.G."/>
            <person name="Gile G.H."/>
            <person name="Hirakawa Y."/>
            <person name="Hopkins J.F."/>
            <person name="Rensing S.A."/>
            <person name="Schmutz J."/>
            <person name="Symeonidi A."/>
            <person name="Elias M."/>
            <person name="Eveleigh R.J."/>
            <person name="Herman E.K."/>
            <person name="Klute M.J."/>
            <person name="Nakayama T."/>
            <person name="Obornik M."/>
            <person name="Reyes-Prieto A."/>
            <person name="Armbrust E.V."/>
            <person name="Aves S.J."/>
            <person name="Beiko R.G."/>
            <person name="Coutinho P."/>
            <person name="Dacks J.B."/>
            <person name="Durnford D.G."/>
            <person name="Fast N.M."/>
            <person name="Green B.R."/>
            <person name="Grisdale C."/>
            <person name="Hempe F."/>
            <person name="Henrissat B."/>
            <person name="Hoppner M.P."/>
            <person name="Ishida K.-I."/>
            <person name="Kim E."/>
            <person name="Koreny L."/>
            <person name="Kroth P.G."/>
            <person name="Liu Y."/>
            <person name="Malik S.-B."/>
            <person name="Maier U.G."/>
            <person name="McRose D."/>
            <person name="Mock T."/>
            <person name="Neilson J.A."/>
            <person name="Onodera N.T."/>
            <person name="Poole A.M."/>
            <person name="Pritham E.J."/>
            <person name="Richards T.A."/>
            <person name="Rocap G."/>
            <person name="Roy S.W."/>
            <person name="Sarai C."/>
            <person name="Schaack S."/>
            <person name="Shirato S."/>
            <person name="Slamovits C.H."/>
            <person name="Spencer D.F."/>
            <person name="Suzuki S."/>
            <person name="Worden A.Z."/>
            <person name="Zauner S."/>
            <person name="Barry K."/>
            <person name="Bell C."/>
            <person name="Bharti A.K."/>
            <person name="Crow J.A."/>
            <person name="Grimwood J."/>
            <person name="Kramer R."/>
            <person name="Lindquist E."/>
            <person name="Lucas S."/>
            <person name="Salamov A."/>
            <person name="McFadden G.I."/>
            <person name="Lane C.E."/>
            <person name="Keeling P.J."/>
            <person name="Gray M.W."/>
            <person name="Grigoriev I.V."/>
            <person name="Archibald J.M."/>
        </authorList>
    </citation>
    <scope>NUCLEOTIDE SEQUENCE</scope>
    <source>
        <strain evidence="3">CCMP2712</strain>
    </source>
</reference>
<name>L1IF83_GUITC</name>
<accession>L1IF83</accession>
<proteinExistence type="predicted"/>
<dbReference type="PaxDb" id="55529-EKX34883"/>
<reference evidence="2" key="3">
    <citation type="submission" date="2016-03" db="UniProtKB">
        <authorList>
            <consortium name="EnsemblProtists"/>
        </authorList>
    </citation>
    <scope>IDENTIFICATION</scope>
</reference>
<dbReference type="KEGG" id="gtt:GUITHDRAFT_118923"/>
<evidence type="ECO:0000313" key="3">
    <source>
        <dbReference type="Proteomes" id="UP000011087"/>
    </source>
</evidence>
<gene>
    <name evidence="1" type="ORF">GUITHDRAFT_118923</name>
</gene>
<evidence type="ECO:0000313" key="2">
    <source>
        <dbReference type="EnsemblProtists" id="EKX34883"/>
    </source>
</evidence>
<dbReference type="HOGENOM" id="CLU_2101586_0_0_1"/>
<organism evidence="1">
    <name type="scientific">Guillardia theta (strain CCMP2712)</name>
    <name type="common">Cryptophyte</name>
    <dbReference type="NCBI Taxonomy" id="905079"/>
    <lineage>
        <taxon>Eukaryota</taxon>
        <taxon>Cryptophyceae</taxon>
        <taxon>Pyrenomonadales</taxon>
        <taxon>Geminigeraceae</taxon>
        <taxon>Guillardia</taxon>
    </lineage>
</organism>
<reference evidence="1 3" key="1">
    <citation type="journal article" date="2012" name="Nature">
        <title>Algal genomes reveal evolutionary mosaicism and the fate of nucleomorphs.</title>
        <authorList>
            <consortium name="DOE Joint Genome Institute"/>
            <person name="Curtis B.A."/>
            <person name="Tanifuji G."/>
            <person name="Burki F."/>
            <person name="Gruber A."/>
            <person name="Irimia M."/>
            <person name="Maruyama S."/>
            <person name="Arias M.C."/>
            <person name="Ball S.G."/>
            <person name="Gile G.H."/>
            <person name="Hirakawa Y."/>
            <person name="Hopkins J.F."/>
            <person name="Kuo A."/>
            <person name="Rensing S.A."/>
            <person name="Schmutz J."/>
            <person name="Symeonidi A."/>
            <person name="Elias M."/>
            <person name="Eveleigh R.J."/>
            <person name="Herman E.K."/>
            <person name="Klute M.J."/>
            <person name="Nakayama T."/>
            <person name="Obornik M."/>
            <person name="Reyes-Prieto A."/>
            <person name="Armbrust E.V."/>
            <person name="Aves S.J."/>
            <person name="Beiko R.G."/>
            <person name="Coutinho P."/>
            <person name="Dacks J.B."/>
            <person name="Durnford D.G."/>
            <person name="Fast N.M."/>
            <person name="Green B.R."/>
            <person name="Grisdale C.J."/>
            <person name="Hempel F."/>
            <person name="Henrissat B."/>
            <person name="Hoppner M.P."/>
            <person name="Ishida K."/>
            <person name="Kim E."/>
            <person name="Koreny L."/>
            <person name="Kroth P.G."/>
            <person name="Liu Y."/>
            <person name="Malik S.B."/>
            <person name="Maier U.G."/>
            <person name="McRose D."/>
            <person name="Mock T."/>
            <person name="Neilson J.A."/>
            <person name="Onodera N.T."/>
            <person name="Poole A.M."/>
            <person name="Pritham E.J."/>
            <person name="Richards T.A."/>
            <person name="Rocap G."/>
            <person name="Roy S.W."/>
            <person name="Sarai C."/>
            <person name="Schaack S."/>
            <person name="Shirato S."/>
            <person name="Slamovits C.H."/>
            <person name="Spencer D.F."/>
            <person name="Suzuki S."/>
            <person name="Worden A.Z."/>
            <person name="Zauner S."/>
            <person name="Barry K."/>
            <person name="Bell C."/>
            <person name="Bharti A.K."/>
            <person name="Crow J.A."/>
            <person name="Grimwood J."/>
            <person name="Kramer R."/>
            <person name="Lindquist E."/>
            <person name="Lucas S."/>
            <person name="Salamov A."/>
            <person name="McFadden G.I."/>
            <person name="Lane C.E."/>
            <person name="Keeling P.J."/>
            <person name="Gray M.W."/>
            <person name="Grigoriev I.V."/>
            <person name="Archibald J.M."/>
        </authorList>
    </citation>
    <scope>NUCLEOTIDE SEQUENCE</scope>
    <source>
        <strain evidence="1 3">CCMP2712</strain>
    </source>
</reference>
<dbReference type="GeneID" id="17291645"/>
<dbReference type="AlphaFoldDB" id="L1IF83"/>
<dbReference type="EnsemblProtists" id="EKX34883">
    <property type="protein sequence ID" value="EKX34883"/>
    <property type="gene ID" value="GUITHDRAFT_118923"/>
</dbReference>
<dbReference type="EMBL" id="JH993101">
    <property type="protein sequence ID" value="EKX34883.1"/>
    <property type="molecule type" value="Genomic_DNA"/>
</dbReference>
<dbReference type="RefSeq" id="XP_005821863.1">
    <property type="nucleotide sequence ID" value="XM_005821806.1"/>
</dbReference>
<protein>
    <submittedName>
        <fullName evidence="1 2">Uncharacterized protein</fullName>
    </submittedName>
</protein>
<keyword evidence="3" id="KW-1185">Reference proteome</keyword>
<dbReference type="Proteomes" id="UP000011087">
    <property type="component" value="Unassembled WGS sequence"/>
</dbReference>
<sequence>MFTYNIPIGGYTWGGYGKRKRTEVPLTPKMNDKGELHFRYEWKSEHFKMNYEDRIPCNIRVKFFDNHIHILEVQLAQHTRLANATGNHLFANDTSKRMQQEIKRFEDDSKNEKFFY</sequence>